<feature type="repeat" description="ARM" evidence="2">
    <location>
        <begin position="79"/>
        <end position="109"/>
    </location>
</feature>
<dbReference type="PANTHER" id="PTHR13347:SF1">
    <property type="entry name" value="HEAT REPEAT-CONTAINING PROTEIN 3"/>
    <property type="match status" value="1"/>
</dbReference>
<dbReference type="InterPro" id="IPR011989">
    <property type="entry name" value="ARM-like"/>
</dbReference>
<evidence type="ECO:0000256" key="1">
    <source>
        <dbReference type="ARBA" id="ARBA00049983"/>
    </source>
</evidence>
<feature type="compositionally biased region" description="Basic and acidic residues" evidence="3">
    <location>
        <begin position="308"/>
        <end position="326"/>
    </location>
</feature>
<comment type="similarity">
    <text evidence="1">Belongs to the nuclear import and ribosome assembly adapter family.</text>
</comment>
<organism evidence="5 6">
    <name type="scientific">Clavispora lusitaniae</name>
    <name type="common">Candida lusitaniae</name>
    <dbReference type="NCBI Taxonomy" id="36911"/>
    <lineage>
        <taxon>Eukaryota</taxon>
        <taxon>Fungi</taxon>
        <taxon>Dikarya</taxon>
        <taxon>Ascomycota</taxon>
        <taxon>Saccharomycotina</taxon>
        <taxon>Pichiomycetes</taxon>
        <taxon>Metschnikowiaceae</taxon>
        <taxon>Clavispora</taxon>
    </lineage>
</organism>
<dbReference type="GO" id="GO:0006606">
    <property type="term" value="P:protein import into nucleus"/>
    <property type="evidence" value="ECO:0007669"/>
    <property type="project" value="TreeGrafter"/>
</dbReference>
<dbReference type="SUPFAM" id="SSF48371">
    <property type="entry name" value="ARM repeat"/>
    <property type="match status" value="1"/>
</dbReference>
<dbReference type="InterPro" id="IPR000225">
    <property type="entry name" value="Armadillo"/>
</dbReference>
<name>A0AA91SZM2_CLALS</name>
<comment type="caution">
    <text evidence="5">The sequence shown here is derived from an EMBL/GenBank/DDBJ whole genome shotgun (WGS) entry which is preliminary data.</text>
</comment>
<dbReference type="PROSITE" id="PS50176">
    <property type="entry name" value="ARM_REPEAT"/>
    <property type="match status" value="1"/>
</dbReference>
<dbReference type="GO" id="GO:0042273">
    <property type="term" value="P:ribosomal large subunit biogenesis"/>
    <property type="evidence" value="ECO:0007669"/>
    <property type="project" value="TreeGrafter"/>
</dbReference>
<dbReference type="CDD" id="cd13394">
    <property type="entry name" value="Syo1_like"/>
    <property type="match status" value="1"/>
</dbReference>
<evidence type="ECO:0000313" key="6">
    <source>
        <dbReference type="Proteomes" id="UP000195602"/>
    </source>
</evidence>
<dbReference type="Gene3D" id="1.25.10.10">
    <property type="entry name" value="Leucine-rich Repeat Variant"/>
    <property type="match status" value="1"/>
</dbReference>
<evidence type="ECO:0000256" key="2">
    <source>
        <dbReference type="PROSITE-ProRule" id="PRU00259"/>
    </source>
</evidence>
<feature type="compositionally biased region" description="Basic residues" evidence="3">
    <location>
        <begin position="1"/>
        <end position="18"/>
    </location>
</feature>
<dbReference type="PANTHER" id="PTHR13347">
    <property type="entry name" value="HEAT REPEAT-CONTAINING PROTEIN 3"/>
    <property type="match status" value="1"/>
</dbReference>
<dbReference type="InterPro" id="IPR057990">
    <property type="entry name" value="TPR_SYO1"/>
</dbReference>
<dbReference type="AlphaFoldDB" id="A0AA91SZM2"/>
<feature type="domain" description="SYO1-like TPR repeats" evidence="4">
    <location>
        <begin position="402"/>
        <end position="635"/>
    </location>
</feature>
<dbReference type="GO" id="GO:0051082">
    <property type="term" value="F:unfolded protein binding"/>
    <property type="evidence" value="ECO:0007669"/>
    <property type="project" value="TreeGrafter"/>
</dbReference>
<reference evidence="5 6" key="1">
    <citation type="submission" date="2017-04" db="EMBL/GenBank/DDBJ databases">
        <title>Draft genome of the yeast Clavispora lusitaniae type strain CBS 6936.</title>
        <authorList>
            <person name="Durrens P."/>
            <person name="Klopp C."/>
            <person name="Biteau N."/>
            <person name="Fitton-Ouhabi V."/>
            <person name="Dementhon K."/>
            <person name="Accoceberry I."/>
            <person name="Sherman D.J."/>
            <person name="Noel T."/>
        </authorList>
    </citation>
    <scope>NUCLEOTIDE SEQUENCE [LARGE SCALE GENOMIC DNA]</scope>
    <source>
        <strain evidence="5 6">CBS 6936</strain>
    </source>
</reference>
<evidence type="ECO:0000256" key="3">
    <source>
        <dbReference type="SAM" id="MobiDB-lite"/>
    </source>
</evidence>
<dbReference type="KEGG" id="clus:A9F13_26g00539"/>
<dbReference type="InterPro" id="IPR016024">
    <property type="entry name" value="ARM-type_fold"/>
</dbReference>
<evidence type="ECO:0000313" key="5">
    <source>
        <dbReference type="EMBL" id="OVF04699.1"/>
    </source>
</evidence>
<proteinExistence type="inferred from homology"/>
<sequence length="637" mass="72065">MGKLKKGRKSQNRRHNPVARKNGASGKQDSKEETTRQNKIVPLIAKLSSSATNDQSLALSTIGVLAEDEQMRKLLLKERLVATLVEEILSKSSDDELIVEAYGVLRNLTIEEGYDVAMHLWRLKIWTFIQNGLEKIQKSYEFLNSDPKKLDKKRAHLLFDFTENVLSLIVAIASCSEDLYDNIYADIDPVVKLVIDVLNWNIPKLRTSTKLFNALLDFIYEFASDSAAFVSDLAAQESFSLASLEEAVQSSAHAQNNLGKVIVQGIKFHLYEVQSSLEEDKQTACLSILKSIFGTITQLDLEEMNRQLSQKEKLPEPKPADDEKPQNIDIAFGSDSAEKIQARFDLQAIDVTIDLFTTMCEYLAINESHVEESVSLNNELVAFLLDVAFPSCLHLLKYNHEHAQVFQLTVKVLVALNNLCWLFLSNETIPVEWYTKIPLLWDAVDSVSVSENMEVQKLVLSILWALSKSVGPEVRNKVTQAHITGLLEKCTQLTQGSSIADEPVAVYEFLLSAIGFLGSVAQVIGNTDMTREIGEFLLSQIAHYVVEENHHKERKAVEIPFECLNLMYDIFGDAEYDYDLPVFVEGAYLDRLRQLEPAVKTCYKQIDKNRDKDLKIRAEEVYGNLGRFIVYKERERA</sequence>
<evidence type="ECO:0000259" key="4">
    <source>
        <dbReference type="Pfam" id="PF25567"/>
    </source>
</evidence>
<protein>
    <submittedName>
        <fullName evidence="5">Synchronized import protein</fullName>
    </submittedName>
</protein>
<dbReference type="Pfam" id="PF25567">
    <property type="entry name" value="TPR_SYO1"/>
    <property type="match status" value="1"/>
</dbReference>
<dbReference type="InterPro" id="IPR052616">
    <property type="entry name" value="SYO1-like"/>
</dbReference>
<feature type="region of interest" description="Disordered" evidence="3">
    <location>
        <begin position="1"/>
        <end position="36"/>
    </location>
</feature>
<accession>A0AA91SZM2</accession>
<gene>
    <name evidence="5" type="ORF">A9F13_26g00539</name>
</gene>
<dbReference type="EMBL" id="LYUB02000026">
    <property type="protein sequence ID" value="OVF04699.1"/>
    <property type="molecule type" value="Genomic_DNA"/>
</dbReference>
<feature type="region of interest" description="Disordered" evidence="3">
    <location>
        <begin position="308"/>
        <end position="328"/>
    </location>
</feature>
<dbReference type="Proteomes" id="UP000195602">
    <property type="component" value="Unassembled WGS sequence"/>
</dbReference>